<feature type="chain" id="PRO_5047183313" description="DUF732 domain-containing protein" evidence="2">
    <location>
        <begin position="34"/>
        <end position="101"/>
    </location>
</feature>
<evidence type="ECO:0008006" key="5">
    <source>
        <dbReference type="Google" id="ProtNLM"/>
    </source>
</evidence>
<sequence length="101" mass="10128">MFRHQRLRTVVVALFGAAVLGLGTPVLTPIAAAAPPTTHGDSPFDGLGADDAPGKPGTQEQAMAEKAEKFGGGLASEIIDLISGVAKCGLNIATDAVDCGL</sequence>
<protein>
    <recommendedName>
        <fullName evidence="5">DUF732 domain-containing protein</fullName>
    </recommendedName>
</protein>
<reference evidence="3 4" key="1">
    <citation type="submission" date="2024-06" db="EMBL/GenBank/DDBJ databases">
        <title>The Natural Products Discovery Center: Release of the First 8490 Sequenced Strains for Exploring Actinobacteria Biosynthetic Diversity.</title>
        <authorList>
            <person name="Kalkreuter E."/>
            <person name="Kautsar S.A."/>
            <person name="Yang D."/>
            <person name="Bader C.D."/>
            <person name="Teijaro C.N."/>
            <person name="Fluegel L."/>
            <person name="Davis C.M."/>
            <person name="Simpson J.R."/>
            <person name="Lauterbach L."/>
            <person name="Steele A.D."/>
            <person name="Gui C."/>
            <person name="Meng S."/>
            <person name="Li G."/>
            <person name="Viehrig K."/>
            <person name="Ye F."/>
            <person name="Su P."/>
            <person name="Kiefer A.F."/>
            <person name="Nichols A."/>
            <person name="Cepeda A.J."/>
            <person name="Yan W."/>
            <person name="Fan B."/>
            <person name="Jiang Y."/>
            <person name="Adhikari A."/>
            <person name="Zheng C.-J."/>
            <person name="Schuster L."/>
            <person name="Cowan T.M."/>
            <person name="Smanski M.J."/>
            <person name="Chevrette M.G."/>
            <person name="De Carvalho L.P.S."/>
            <person name="Shen B."/>
        </authorList>
    </citation>
    <scope>NUCLEOTIDE SEQUENCE [LARGE SCALE GENOMIC DNA]</scope>
    <source>
        <strain evidence="3 4">NPDC050403</strain>
    </source>
</reference>
<accession>A0ABV3FU53</accession>
<comment type="caution">
    <text evidence="3">The sequence shown here is derived from an EMBL/GenBank/DDBJ whole genome shotgun (WGS) entry which is preliminary data.</text>
</comment>
<name>A0ABV3FU53_9NOCA</name>
<feature type="region of interest" description="Disordered" evidence="1">
    <location>
        <begin position="33"/>
        <end position="61"/>
    </location>
</feature>
<evidence type="ECO:0000256" key="2">
    <source>
        <dbReference type="SAM" id="SignalP"/>
    </source>
</evidence>
<evidence type="ECO:0000313" key="3">
    <source>
        <dbReference type="EMBL" id="MEV0708964.1"/>
    </source>
</evidence>
<dbReference type="RefSeq" id="WP_109528375.1">
    <property type="nucleotide sequence ID" value="NZ_JBEXKW010000119.1"/>
</dbReference>
<feature type="signal peptide" evidence="2">
    <location>
        <begin position="1"/>
        <end position="33"/>
    </location>
</feature>
<keyword evidence="4" id="KW-1185">Reference proteome</keyword>
<organism evidence="3 4">
    <name type="scientific">Nocardia aurea</name>
    <dbReference type="NCBI Taxonomy" id="2144174"/>
    <lineage>
        <taxon>Bacteria</taxon>
        <taxon>Bacillati</taxon>
        <taxon>Actinomycetota</taxon>
        <taxon>Actinomycetes</taxon>
        <taxon>Mycobacteriales</taxon>
        <taxon>Nocardiaceae</taxon>
        <taxon>Nocardia</taxon>
    </lineage>
</organism>
<evidence type="ECO:0000313" key="4">
    <source>
        <dbReference type="Proteomes" id="UP001551695"/>
    </source>
</evidence>
<keyword evidence="2" id="KW-0732">Signal</keyword>
<dbReference type="Proteomes" id="UP001551695">
    <property type="component" value="Unassembled WGS sequence"/>
</dbReference>
<evidence type="ECO:0000256" key="1">
    <source>
        <dbReference type="SAM" id="MobiDB-lite"/>
    </source>
</evidence>
<proteinExistence type="predicted"/>
<gene>
    <name evidence="3" type="ORF">AB0I48_15505</name>
</gene>
<dbReference type="EMBL" id="JBFAKC010000006">
    <property type="protein sequence ID" value="MEV0708964.1"/>
    <property type="molecule type" value="Genomic_DNA"/>
</dbReference>